<comment type="catalytic activity">
    <reaction evidence="1">
        <text>ATP + protein L-histidine = ADP + protein N-phospho-L-histidine.</text>
        <dbReference type="EC" id="2.7.13.3"/>
    </reaction>
</comment>
<dbReference type="InterPro" id="IPR003594">
    <property type="entry name" value="HATPase_dom"/>
</dbReference>
<evidence type="ECO:0000256" key="4">
    <source>
        <dbReference type="ARBA" id="ARBA00022679"/>
    </source>
</evidence>
<dbReference type="GO" id="GO:0005524">
    <property type="term" value="F:ATP binding"/>
    <property type="evidence" value="ECO:0007669"/>
    <property type="project" value="UniProtKB-KW"/>
</dbReference>
<dbReference type="PROSITE" id="PS50109">
    <property type="entry name" value="HIS_KIN"/>
    <property type="match status" value="1"/>
</dbReference>
<evidence type="ECO:0000313" key="9">
    <source>
        <dbReference type="EMBL" id="SVB63978.1"/>
    </source>
</evidence>
<dbReference type="Pfam" id="PF07568">
    <property type="entry name" value="HisKA_2"/>
    <property type="match status" value="1"/>
</dbReference>
<keyword evidence="5" id="KW-0547">Nucleotide-binding</keyword>
<feature type="domain" description="Histidine kinase" evidence="8">
    <location>
        <begin position="87"/>
        <end position="177"/>
    </location>
</feature>
<evidence type="ECO:0000256" key="7">
    <source>
        <dbReference type="ARBA" id="ARBA00022840"/>
    </source>
</evidence>
<dbReference type="Gene3D" id="3.30.565.10">
    <property type="entry name" value="Histidine kinase-like ATPase, C-terminal domain"/>
    <property type="match status" value="1"/>
</dbReference>
<dbReference type="GO" id="GO:0004673">
    <property type="term" value="F:protein histidine kinase activity"/>
    <property type="evidence" value="ECO:0007669"/>
    <property type="project" value="UniProtKB-EC"/>
</dbReference>
<evidence type="ECO:0000256" key="1">
    <source>
        <dbReference type="ARBA" id="ARBA00000085"/>
    </source>
</evidence>
<evidence type="ECO:0000256" key="2">
    <source>
        <dbReference type="ARBA" id="ARBA00012438"/>
    </source>
</evidence>
<accession>A0A382FLL1</accession>
<organism evidence="9">
    <name type="scientific">marine metagenome</name>
    <dbReference type="NCBI Taxonomy" id="408172"/>
    <lineage>
        <taxon>unclassified sequences</taxon>
        <taxon>metagenomes</taxon>
        <taxon>ecological metagenomes</taxon>
    </lineage>
</organism>
<dbReference type="InterPro" id="IPR036890">
    <property type="entry name" value="HATPase_C_sf"/>
</dbReference>
<keyword evidence="4" id="KW-0808">Transferase</keyword>
<dbReference type="EC" id="2.7.13.3" evidence="2"/>
<sequence length="178" mass="20747">MQRLSTDDPDRLTLIQESQHRIQSMALIHEKIYQSDDLNNVRFDQYIRELVTDIFQSYEVYPGKIRLQFELKPISLHVDMAIPCSLILNELTSNTLKYAFPGERTGNLLIRINQDPQDQLHLLFEDDGQGLPSKIEMKNVESLGLRLVRVLTNQLRGKLDLKREHGTSFSFHFPIKKL</sequence>
<reference evidence="9" key="1">
    <citation type="submission" date="2018-05" db="EMBL/GenBank/DDBJ databases">
        <authorList>
            <person name="Lanie J.A."/>
            <person name="Ng W.-L."/>
            <person name="Kazmierczak K.M."/>
            <person name="Andrzejewski T.M."/>
            <person name="Davidsen T.M."/>
            <person name="Wayne K.J."/>
            <person name="Tettelin H."/>
            <person name="Glass J.I."/>
            <person name="Rusch D."/>
            <person name="Podicherti R."/>
            <person name="Tsui H.-C.T."/>
            <person name="Winkler M.E."/>
        </authorList>
    </citation>
    <scope>NUCLEOTIDE SEQUENCE</scope>
</reference>
<keyword evidence="6" id="KW-0418">Kinase</keyword>
<protein>
    <recommendedName>
        <fullName evidence="2">histidine kinase</fullName>
        <ecNumber evidence="2">2.7.13.3</ecNumber>
    </recommendedName>
</protein>
<dbReference type="SUPFAM" id="SSF55874">
    <property type="entry name" value="ATPase domain of HSP90 chaperone/DNA topoisomerase II/histidine kinase"/>
    <property type="match status" value="1"/>
</dbReference>
<proteinExistence type="predicted"/>
<dbReference type="InterPro" id="IPR005467">
    <property type="entry name" value="His_kinase_dom"/>
</dbReference>
<evidence type="ECO:0000256" key="6">
    <source>
        <dbReference type="ARBA" id="ARBA00022777"/>
    </source>
</evidence>
<evidence type="ECO:0000256" key="5">
    <source>
        <dbReference type="ARBA" id="ARBA00022741"/>
    </source>
</evidence>
<dbReference type="PANTHER" id="PTHR41523:SF8">
    <property type="entry name" value="ETHYLENE RESPONSE SENSOR PROTEIN"/>
    <property type="match status" value="1"/>
</dbReference>
<dbReference type="AlphaFoldDB" id="A0A382FLL1"/>
<keyword evidence="3" id="KW-0597">Phosphoprotein</keyword>
<dbReference type="PANTHER" id="PTHR41523">
    <property type="entry name" value="TWO-COMPONENT SYSTEM SENSOR PROTEIN"/>
    <property type="match status" value="1"/>
</dbReference>
<dbReference type="EMBL" id="UINC01050701">
    <property type="protein sequence ID" value="SVB63978.1"/>
    <property type="molecule type" value="Genomic_DNA"/>
</dbReference>
<dbReference type="Pfam" id="PF02518">
    <property type="entry name" value="HATPase_c"/>
    <property type="match status" value="1"/>
</dbReference>
<gene>
    <name evidence="9" type="ORF">METZ01_LOCUS216832</name>
</gene>
<dbReference type="SMART" id="SM00387">
    <property type="entry name" value="HATPase_c"/>
    <property type="match status" value="1"/>
</dbReference>
<evidence type="ECO:0000256" key="3">
    <source>
        <dbReference type="ARBA" id="ARBA00022553"/>
    </source>
</evidence>
<keyword evidence="7" id="KW-0067">ATP-binding</keyword>
<evidence type="ECO:0000259" key="8">
    <source>
        <dbReference type="PROSITE" id="PS50109"/>
    </source>
</evidence>
<dbReference type="InterPro" id="IPR011495">
    <property type="entry name" value="Sig_transdc_His_kin_sub2_dim/P"/>
</dbReference>
<name>A0A382FLL1_9ZZZZ</name>